<reference evidence="3 4" key="1">
    <citation type="journal article" date="2016" name="Nat. Commun.">
        <title>Thousands of microbial genomes shed light on interconnected biogeochemical processes in an aquifer system.</title>
        <authorList>
            <person name="Anantharaman K."/>
            <person name="Brown C.T."/>
            <person name="Hug L.A."/>
            <person name="Sharon I."/>
            <person name="Castelle C.J."/>
            <person name="Probst A.J."/>
            <person name="Thomas B.C."/>
            <person name="Singh A."/>
            <person name="Wilkins M.J."/>
            <person name="Karaoz U."/>
            <person name="Brodie E.L."/>
            <person name="Williams K.H."/>
            <person name="Hubbard S.S."/>
            <person name="Banfield J.F."/>
        </authorList>
    </citation>
    <scope>NUCLEOTIDE SEQUENCE [LARGE SCALE GENOMIC DNA]</scope>
</reference>
<evidence type="ECO:0000256" key="1">
    <source>
        <dbReference type="SAM" id="Coils"/>
    </source>
</evidence>
<dbReference type="EMBL" id="MHKL01000013">
    <property type="protein sequence ID" value="OGY89599.1"/>
    <property type="molecule type" value="Genomic_DNA"/>
</dbReference>
<feature type="coiled-coil region" evidence="1">
    <location>
        <begin position="118"/>
        <end position="145"/>
    </location>
</feature>
<dbReference type="STRING" id="1798550.A2927_01695"/>
<dbReference type="GO" id="GO:0003677">
    <property type="term" value="F:DNA binding"/>
    <property type="evidence" value="ECO:0007669"/>
    <property type="project" value="UniProtKB-KW"/>
</dbReference>
<gene>
    <name evidence="3" type="ORF">A2927_01695</name>
</gene>
<proteinExistence type="predicted"/>
<dbReference type="InterPro" id="IPR018873">
    <property type="entry name" value="KilA-N_DNA-bd_domain"/>
</dbReference>
<sequence>MRQLIPNERIISRIFYIRGRKVMFDRDLAELYGVETRSLNQAVSRNKARFPDDFMFQLTEDEMQNWISQIVISNREKMGLRRRSYVFTEQGVAMLSSVLKSQRAVQVNIAIMRTFVKLREILLTHKELREKIEKMEKKYDEKFRVVFDVIKKLIIQEEKPFGSAQGGPKTEIGFKVQ</sequence>
<name>A0A1G2BM22_9BACT</name>
<protein>
    <submittedName>
        <fullName evidence="3">DNA-binding protein</fullName>
    </submittedName>
</protein>
<evidence type="ECO:0000259" key="2">
    <source>
        <dbReference type="Pfam" id="PF10543"/>
    </source>
</evidence>
<feature type="domain" description="KilA-N DNA-binding" evidence="2">
    <location>
        <begin position="13"/>
        <end position="98"/>
    </location>
</feature>
<dbReference type="Proteomes" id="UP000178849">
    <property type="component" value="Unassembled WGS sequence"/>
</dbReference>
<evidence type="ECO:0000313" key="3">
    <source>
        <dbReference type="EMBL" id="OGY89599.1"/>
    </source>
</evidence>
<dbReference type="Pfam" id="PF10543">
    <property type="entry name" value="ORF6N"/>
    <property type="match status" value="1"/>
</dbReference>
<organism evidence="3 4">
    <name type="scientific">Candidatus Komeilibacteria bacterium RIFCSPLOWO2_01_FULL_45_10</name>
    <dbReference type="NCBI Taxonomy" id="1798550"/>
    <lineage>
        <taxon>Bacteria</taxon>
        <taxon>Candidatus Komeiliibacteriota</taxon>
    </lineage>
</organism>
<comment type="caution">
    <text evidence="3">The sequence shown here is derived from an EMBL/GenBank/DDBJ whole genome shotgun (WGS) entry which is preliminary data.</text>
</comment>
<keyword evidence="3" id="KW-0238">DNA-binding</keyword>
<keyword evidence="1" id="KW-0175">Coiled coil</keyword>
<dbReference type="AlphaFoldDB" id="A0A1G2BM22"/>
<evidence type="ECO:0000313" key="4">
    <source>
        <dbReference type="Proteomes" id="UP000178849"/>
    </source>
</evidence>
<accession>A0A1G2BM22</accession>